<reference evidence="1 2" key="1">
    <citation type="submission" date="2018-03" db="EMBL/GenBank/DDBJ databases">
        <authorList>
            <person name="Fogelqvist J."/>
        </authorList>
    </citation>
    <scope>NUCLEOTIDE SEQUENCE [LARGE SCALE GENOMIC DNA]</scope>
</reference>
<dbReference type="Proteomes" id="UP000290189">
    <property type="component" value="Unassembled WGS sequence"/>
</dbReference>
<name>A0A3P3YMS3_PLABS</name>
<accession>A0A3P3YMS3</accession>
<protein>
    <submittedName>
        <fullName evidence="1">Uncharacterized protein</fullName>
    </submittedName>
</protein>
<proteinExistence type="predicted"/>
<keyword evidence="1" id="KW-0496">Mitochondrion</keyword>
<geneLocation type="mitochondrion" evidence="1"/>
<evidence type="ECO:0000313" key="1">
    <source>
        <dbReference type="EMBL" id="SPR01498.1"/>
    </source>
</evidence>
<dbReference type="AlphaFoldDB" id="A0A3P3YMS3"/>
<gene>
    <name evidence="1" type="ORF">PLBR_LOCUS8713</name>
</gene>
<organism evidence="1 2">
    <name type="scientific">Plasmodiophora brassicae</name>
    <name type="common">Clubroot disease agent</name>
    <dbReference type="NCBI Taxonomy" id="37360"/>
    <lineage>
        <taxon>Eukaryota</taxon>
        <taxon>Sar</taxon>
        <taxon>Rhizaria</taxon>
        <taxon>Endomyxa</taxon>
        <taxon>Phytomyxea</taxon>
        <taxon>Plasmodiophorida</taxon>
        <taxon>Plasmodiophoridae</taxon>
        <taxon>Plasmodiophora</taxon>
    </lineage>
</organism>
<sequence length="149" mass="15911">MALRPAAAVVLDALQADCLARTWGDGAAAAPIGPSLSLLTCRFDGPSRTALSPPYTLQLAREVLESISASVSDSSKKNASLEKSNVAIFREVVQLRHSLIRTLDLGTVLVLSPFVTRPSFLSAAVLEVLAELRDKAISVRLVACVPDWR</sequence>
<evidence type="ECO:0000313" key="2">
    <source>
        <dbReference type="Proteomes" id="UP000290189"/>
    </source>
</evidence>
<dbReference type="EMBL" id="OVEO01000017">
    <property type="protein sequence ID" value="SPR01498.1"/>
    <property type="molecule type" value="Genomic_DNA"/>
</dbReference>